<evidence type="ECO:0000313" key="2">
    <source>
        <dbReference type="Proteomes" id="UP000450917"/>
    </source>
</evidence>
<gene>
    <name evidence="1" type="ORF">GNP93_26230</name>
</gene>
<dbReference type="AlphaFoldDB" id="A0A7X2ZGS9"/>
<accession>A0A7X2ZGS9</accession>
<dbReference type="Proteomes" id="UP000450917">
    <property type="component" value="Unassembled WGS sequence"/>
</dbReference>
<organism evidence="1 2">
    <name type="scientific">Paenibacillus validus</name>
    <dbReference type="NCBI Taxonomy" id="44253"/>
    <lineage>
        <taxon>Bacteria</taxon>
        <taxon>Bacillati</taxon>
        <taxon>Bacillota</taxon>
        <taxon>Bacilli</taxon>
        <taxon>Bacillales</taxon>
        <taxon>Paenibacillaceae</taxon>
        <taxon>Paenibacillus</taxon>
    </lineage>
</organism>
<proteinExistence type="predicted"/>
<comment type="caution">
    <text evidence="1">The sequence shown here is derived from an EMBL/GenBank/DDBJ whole genome shotgun (WGS) entry which is preliminary data.</text>
</comment>
<dbReference type="EMBL" id="WNZX01000043">
    <property type="protein sequence ID" value="MUG74075.1"/>
    <property type="molecule type" value="Genomic_DNA"/>
</dbReference>
<reference evidence="1 2" key="1">
    <citation type="submission" date="2019-11" db="EMBL/GenBank/DDBJ databases">
        <title>Draft genome sequences of five Paenibacillus species of dairy origin.</title>
        <authorList>
            <person name="Olajide A.M."/>
            <person name="Chen S."/>
            <person name="Lapointe G."/>
        </authorList>
    </citation>
    <scope>NUCLEOTIDE SEQUENCE [LARGE SCALE GENOMIC DNA]</scope>
    <source>
        <strain evidence="1 2">2CS3</strain>
    </source>
</reference>
<keyword evidence="2" id="KW-1185">Reference proteome</keyword>
<dbReference type="Pfam" id="PF26344">
    <property type="entry name" value="YuzC"/>
    <property type="match status" value="1"/>
</dbReference>
<dbReference type="InterPro" id="IPR058870">
    <property type="entry name" value="YuzC"/>
</dbReference>
<evidence type="ECO:0000313" key="1">
    <source>
        <dbReference type="EMBL" id="MUG74075.1"/>
    </source>
</evidence>
<sequence>MDGFNPHVYGPGYAVHRPPFAFRPPNVQHFQQSAQSFITPTQELHALLHAIVYQEGFAKKVMDASQASQTDKVRALIQSVGVHAPFKVRYNPTGIHVTLLPRNAQVCFSIELGLCW</sequence>
<protein>
    <submittedName>
        <fullName evidence="1">Uncharacterized protein</fullName>
    </submittedName>
</protein>
<dbReference type="RefSeq" id="WP_054796890.1">
    <property type="nucleotide sequence ID" value="NZ_WNZX01000043.1"/>
</dbReference>
<name>A0A7X2ZGS9_9BACL</name>